<dbReference type="EMBL" id="SNRY01004995">
    <property type="protein sequence ID" value="KAA6316119.1"/>
    <property type="molecule type" value="Genomic_DNA"/>
</dbReference>
<name>A0A5J4Q4S6_9ZZZZ</name>
<accession>A0A5J4Q4S6</accession>
<proteinExistence type="predicted"/>
<sequence>MVDNEVKITVNLEDDYSDRAKKVAEASKGIKDA</sequence>
<reference evidence="1" key="1">
    <citation type="submission" date="2019-03" db="EMBL/GenBank/DDBJ databases">
        <title>Single cell metagenomics reveals metabolic interactions within the superorganism composed of flagellate Streblomastix strix and complex community of Bacteroidetes bacteria on its surface.</title>
        <authorList>
            <person name="Treitli S.C."/>
            <person name="Kolisko M."/>
            <person name="Husnik F."/>
            <person name="Keeling P."/>
            <person name="Hampl V."/>
        </authorList>
    </citation>
    <scope>NUCLEOTIDE SEQUENCE</scope>
    <source>
        <strain evidence="1">STM</strain>
    </source>
</reference>
<comment type="caution">
    <text evidence="1">The sequence shown here is derived from an EMBL/GenBank/DDBJ whole genome shotgun (WGS) entry which is preliminary data.</text>
</comment>
<gene>
    <name evidence="1" type="ORF">EZS27_033523</name>
</gene>
<dbReference type="AlphaFoldDB" id="A0A5J4Q4S6"/>
<organism evidence="1">
    <name type="scientific">termite gut metagenome</name>
    <dbReference type="NCBI Taxonomy" id="433724"/>
    <lineage>
        <taxon>unclassified sequences</taxon>
        <taxon>metagenomes</taxon>
        <taxon>organismal metagenomes</taxon>
    </lineage>
</organism>
<protein>
    <submittedName>
        <fullName evidence="1">Uncharacterized protein</fullName>
    </submittedName>
</protein>
<evidence type="ECO:0000313" key="1">
    <source>
        <dbReference type="EMBL" id="KAA6316119.1"/>
    </source>
</evidence>